<keyword evidence="5" id="KW-1185">Reference proteome</keyword>
<dbReference type="GO" id="GO:0019901">
    <property type="term" value="F:protein kinase binding"/>
    <property type="evidence" value="ECO:0007669"/>
    <property type="project" value="InterPro"/>
</dbReference>
<accession>A0AAW1ZE11</accession>
<evidence type="ECO:0000256" key="1">
    <source>
        <dbReference type="ARBA" id="ARBA00010932"/>
    </source>
</evidence>
<dbReference type="Pfam" id="PF11357">
    <property type="entry name" value="Spy1"/>
    <property type="match status" value="1"/>
</dbReference>
<evidence type="ECO:0008006" key="6">
    <source>
        <dbReference type="Google" id="ProtNLM"/>
    </source>
</evidence>
<evidence type="ECO:0000256" key="3">
    <source>
        <dbReference type="SAM" id="MobiDB-lite"/>
    </source>
</evidence>
<evidence type="ECO:0000313" key="4">
    <source>
        <dbReference type="EMBL" id="KAK9959709.1"/>
    </source>
</evidence>
<organism evidence="4 5">
    <name type="scientific">Culter alburnus</name>
    <name type="common">Topmouth culter</name>
    <dbReference type="NCBI Taxonomy" id="194366"/>
    <lineage>
        <taxon>Eukaryota</taxon>
        <taxon>Metazoa</taxon>
        <taxon>Chordata</taxon>
        <taxon>Craniata</taxon>
        <taxon>Vertebrata</taxon>
        <taxon>Euteleostomi</taxon>
        <taxon>Actinopterygii</taxon>
        <taxon>Neopterygii</taxon>
        <taxon>Teleostei</taxon>
        <taxon>Ostariophysi</taxon>
        <taxon>Cypriniformes</taxon>
        <taxon>Xenocyprididae</taxon>
        <taxon>Xenocypridinae</taxon>
        <taxon>Culter</taxon>
    </lineage>
</organism>
<dbReference type="InterPro" id="IPR052316">
    <property type="entry name" value="Speedy-Ringo_regulator"/>
</dbReference>
<reference evidence="4 5" key="1">
    <citation type="submission" date="2024-05" db="EMBL/GenBank/DDBJ databases">
        <title>A high-quality chromosomal-level genome assembly of Topmouth culter (Culter alburnus).</title>
        <authorList>
            <person name="Zhao H."/>
        </authorList>
    </citation>
    <scope>NUCLEOTIDE SEQUENCE [LARGE SCALE GENOMIC DNA]</scope>
    <source>
        <strain evidence="4">CATC2023</strain>
        <tissue evidence="4">Muscle</tissue>
    </source>
</reference>
<dbReference type="Proteomes" id="UP001479290">
    <property type="component" value="Unassembled WGS sequence"/>
</dbReference>
<feature type="compositionally biased region" description="Basic residues" evidence="3">
    <location>
        <begin position="244"/>
        <end position="253"/>
    </location>
</feature>
<proteinExistence type="inferred from homology"/>
<protein>
    <recommendedName>
        <fullName evidence="6">Speedy protein A</fullName>
    </recommendedName>
</protein>
<dbReference type="EMBL" id="JAWDJR010000017">
    <property type="protein sequence ID" value="KAK9959709.1"/>
    <property type="molecule type" value="Genomic_DNA"/>
</dbReference>
<evidence type="ECO:0000256" key="2">
    <source>
        <dbReference type="ARBA" id="ARBA00023306"/>
    </source>
</evidence>
<feature type="region of interest" description="Disordered" evidence="3">
    <location>
        <begin position="1"/>
        <end position="52"/>
    </location>
</feature>
<dbReference type="PANTHER" id="PTHR31545">
    <property type="entry name" value="SEEDY PROTEIN A/C FAMILY MEMBER"/>
    <property type="match status" value="1"/>
</dbReference>
<comment type="similarity">
    <text evidence="1">Belongs to the Speedy/Ringo family.</text>
</comment>
<keyword evidence="2" id="KW-0131">Cell cycle</keyword>
<sequence length="283" mass="32845">MIKLSRPWAETAPSGPPHGLQIRRGPRRTRPTPAGRNQADFSQQPRRKPPGPTLLIQRQEMAAFFRLFDDDLIQDFLWMDCCCKLTDKYLLAMTFVYFRRARFSITEHNRMNFFLALYLANTMEEDEEETKYEIFPWALGKSWRKHFPRFLKQRDQLWARIEYRAAVSRRCCEEVMAIVPSHFVWQRERAEHHSGAQRLYKNCEGILIPRGPSASPEPCSLCPKTSAVPVPRPSSTVPLETKASHRPSKMTKAKHTINCMTTAGSDGVSEMCQDHSMDWINEE</sequence>
<dbReference type="InterPro" id="IPR020984">
    <property type="entry name" value="Speedy"/>
</dbReference>
<gene>
    <name evidence="4" type="ORF">ABG768_009815</name>
</gene>
<name>A0AAW1ZE11_CULAL</name>
<dbReference type="AlphaFoldDB" id="A0AAW1ZE11"/>
<evidence type="ECO:0000313" key="5">
    <source>
        <dbReference type="Proteomes" id="UP001479290"/>
    </source>
</evidence>
<dbReference type="PANTHER" id="PTHR31545:SF4">
    <property type="entry name" value="SPEEDY PROTEIN A"/>
    <property type="match status" value="1"/>
</dbReference>
<feature type="region of interest" description="Disordered" evidence="3">
    <location>
        <begin position="231"/>
        <end position="253"/>
    </location>
</feature>
<comment type="caution">
    <text evidence="4">The sequence shown here is derived from an EMBL/GenBank/DDBJ whole genome shotgun (WGS) entry which is preliminary data.</text>
</comment>